<keyword evidence="3" id="KW-1185">Reference proteome</keyword>
<dbReference type="RefSeq" id="WP_193813025.1">
    <property type="nucleotide sequence ID" value="NZ_CP040442.1"/>
</dbReference>
<name>A0A7M2Y7L1_9FLAO</name>
<feature type="signal peptide" evidence="1">
    <location>
        <begin position="1"/>
        <end position="20"/>
    </location>
</feature>
<evidence type="ECO:0000256" key="1">
    <source>
        <dbReference type="SAM" id="SignalP"/>
    </source>
</evidence>
<feature type="chain" id="PRO_5032965213" evidence="1">
    <location>
        <begin position="21"/>
        <end position="246"/>
    </location>
</feature>
<accession>A0A7M2Y7L1</accession>
<evidence type="ECO:0000313" key="3">
    <source>
        <dbReference type="Proteomes" id="UP000594195"/>
    </source>
</evidence>
<evidence type="ECO:0000313" key="2">
    <source>
        <dbReference type="EMBL" id="QOW09809.1"/>
    </source>
</evidence>
<dbReference type="Pfam" id="PF22252">
    <property type="entry name" value="PNGase_F-II_N"/>
    <property type="match status" value="1"/>
</dbReference>
<protein>
    <submittedName>
        <fullName evidence="2">GLPGLI family protein</fullName>
    </submittedName>
</protein>
<reference evidence="2 3" key="1">
    <citation type="submission" date="2019-05" db="EMBL/GenBank/DDBJ databases">
        <title>Chryseobacterium sp. isolated from King George Island, maritime Antarctica.</title>
        <authorList>
            <person name="Peng X."/>
        </authorList>
    </citation>
    <scope>NUCLEOTIDE SEQUENCE [LARGE SCALE GENOMIC DNA]</scope>
    <source>
        <strain evidence="2 3">7-3A</strain>
    </source>
</reference>
<dbReference type="PROSITE" id="PS51257">
    <property type="entry name" value="PROKAR_LIPOPROTEIN"/>
    <property type="match status" value="1"/>
</dbReference>
<organism evidence="2 3">
    <name type="scientific">Kaistella flava</name>
    <name type="common">ex Peng et al. 2021</name>
    <dbReference type="NCBI Taxonomy" id="2038776"/>
    <lineage>
        <taxon>Bacteria</taxon>
        <taxon>Pseudomonadati</taxon>
        <taxon>Bacteroidota</taxon>
        <taxon>Flavobacteriia</taxon>
        <taxon>Flavobacteriales</taxon>
        <taxon>Weeksellaceae</taxon>
        <taxon>Chryseobacterium group</taxon>
        <taxon>Kaistella</taxon>
    </lineage>
</organism>
<dbReference type="KEGG" id="kfa:Q73A0000_05230"/>
<keyword evidence="1" id="KW-0732">Signal</keyword>
<dbReference type="NCBIfam" id="TIGR01200">
    <property type="entry name" value="GLPGLI"/>
    <property type="match status" value="1"/>
</dbReference>
<proteinExistence type="predicted"/>
<sequence length="246" mass="28049">MKNINILIALLIFISCSAQKSQKMENSMKNTTVVTYEETNNVDSQLSQIPDENLRAQIKSQLTKPAYFDLIFNENESNYEKSKSSDLKKDDDLGVQQKFQVITMNAQSMIYRNLKTNKYLKGTSLLGKDFLIENEPKKIDWKLENEIKKIGNYNCNKAFATIDGNLVEAWYANSIPFSGGPADYFGLPGLILELKTNKKYYLATSIKESKDVEVVIPAKGKKISEQEFEKLKLESLEEIKNGVFQK</sequence>
<dbReference type="AlphaFoldDB" id="A0A7M2Y7L1"/>
<gene>
    <name evidence="2" type="ORF">Q73A0000_05230</name>
</gene>
<dbReference type="EMBL" id="CP040442">
    <property type="protein sequence ID" value="QOW09809.1"/>
    <property type="molecule type" value="Genomic_DNA"/>
</dbReference>
<dbReference type="Proteomes" id="UP000594195">
    <property type="component" value="Chromosome"/>
</dbReference>
<dbReference type="InterPro" id="IPR005901">
    <property type="entry name" value="GLPGLI"/>
</dbReference>